<dbReference type="RefSeq" id="WP_126704611.1">
    <property type="nucleotide sequence ID" value="NZ_CP034593.1"/>
</dbReference>
<dbReference type="InterPro" id="IPR022278">
    <property type="entry name" value="Pser_aminoTfrase"/>
</dbReference>
<dbReference type="Pfam" id="PF00266">
    <property type="entry name" value="Aminotran_5"/>
    <property type="match status" value="1"/>
</dbReference>
<evidence type="ECO:0000256" key="1">
    <source>
        <dbReference type="ARBA" id="ARBA00001933"/>
    </source>
</evidence>
<dbReference type="AlphaFoldDB" id="A0A3Q9G901"/>
<comment type="cofactor">
    <cofactor evidence="1">
        <name>pyridoxal 5'-phosphate</name>
        <dbReference type="ChEBI" id="CHEBI:597326"/>
    </cofactor>
</comment>
<organism evidence="17 18">
    <name type="scientific">Flaviflexus ciconiae</name>
    <dbReference type="NCBI Taxonomy" id="2496867"/>
    <lineage>
        <taxon>Bacteria</taxon>
        <taxon>Bacillati</taxon>
        <taxon>Actinomycetota</taxon>
        <taxon>Actinomycetes</taxon>
        <taxon>Actinomycetales</taxon>
        <taxon>Actinomycetaceae</taxon>
        <taxon>Flaviflexus</taxon>
    </lineage>
</organism>
<dbReference type="Gene3D" id="3.90.1150.10">
    <property type="entry name" value="Aspartate Aminotransferase, domain 1"/>
    <property type="match status" value="1"/>
</dbReference>
<evidence type="ECO:0000256" key="12">
    <source>
        <dbReference type="ARBA" id="ARBA00023299"/>
    </source>
</evidence>
<dbReference type="GO" id="GO:0006564">
    <property type="term" value="P:L-serine biosynthetic process"/>
    <property type="evidence" value="ECO:0007669"/>
    <property type="project" value="UniProtKB-KW"/>
</dbReference>
<dbReference type="NCBIfam" id="TIGR01366">
    <property type="entry name" value="serC_3"/>
    <property type="match status" value="1"/>
</dbReference>
<feature type="domain" description="Aminotransferase class V" evidence="16">
    <location>
        <begin position="137"/>
        <end position="284"/>
    </location>
</feature>
<evidence type="ECO:0000256" key="2">
    <source>
        <dbReference type="ARBA" id="ARBA00003483"/>
    </source>
</evidence>
<reference evidence="17 18" key="1">
    <citation type="submission" date="2018-12" db="EMBL/GenBank/DDBJ databases">
        <title>Complete genome sequence of Flaviflexus sp. H23T48.</title>
        <authorList>
            <person name="Bae J.-W."/>
            <person name="Lee J.-Y."/>
        </authorList>
    </citation>
    <scope>NUCLEOTIDE SEQUENCE [LARGE SCALE GENOMIC DNA]</scope>
    <source>
        <strain evidence="17 18">H23T48</strain>
    </source>
</reference>
<evidence type="ECO:0000256" key="5">
    <source>
        <dbReference type="ARBA" id="ARBA00013030"/>
    </source>
</evidence>
<keyword evidence="12" id="KW-0718">Serine biosynthesis</keyword>
<dbReference type="Proteomes" id="UP000280344">
    <property type="component" value="Chromosome"/>
</dbReference>
<keyword evidence="18" id="KW-1185">Reference proteome</keyword>
<gene>
    <name evidence="17" type="ORF">EJ997_11105</name>
</gene>
<dbReference type="Gene3D" id="3.40.640.10">
    <property type="entry name" value="Type I PLP-dependent aspartate aminotransferase-like (Major domain)"/>
    <property type="match status" value="1"/>
</dbReference>
<keyword evidence="6" id="KW-0963">Cytoplasm</keyword>
<comment type="function">
    <text evidence="2">Catalyzes the reversible conversion of 3-phosphohydroxypyruvate to phosphoserine and of 3-hydroxy-2-oxo-4-phosphonooxybutanoate to phosphohydroxythreonine.</text>
</comment>
<comment type="catalytic activity">
    <reaction evidence="15">
        <text>O-phospho-L-serine + 2-oxoglutarate = 3-phosphooxypyruvate + L-glutamate</text>
        <dbReference type="Rhea" id="RHEA:14329"/>
        <dbReference type="ChEBI" id="CHEBI:16810"/>
        <dbReference type="ChEBI" id="CHEBI:18110"/>
        <dbReference type="ChEBI" id="CHEBI:29985"/>
        <dbReference type="ChEBI" id="CHEBI:57524"/>
        <dbReference type="EC" id="2.6.1.52"/>
    </reaction>
</comment>
<proteinExistence type="inferred from homology"/>
<evidence type="ECO:0000256" key="7">
    <source>
        <dbReference type="ARBA" id="ARBA00022576"/>
    </source>
</evidence>
<evidence type="ECO:0000313" key="18">
    <source>
        <dbReference type="Proteomes" id="UP000280344"/>
    </source>
</evidence>
<evidence type="ECO:0000256" key="3">
    <source>
        <dbReference type="ARBA" id="ARBA00005099"/>
    </source>
</evidence>
<evidence type="ECO:0000256" key="15">
    <source>
        <dbReference type="ARBA" id="ARBA00049007"/>
    </source>
</evidence>
<keyword evidence="10" id="KW-0663">Pyridoxal phosphate</keyword>
<comment type="similarity">
    <text evidence="4">Belongs to the class-V pyridoxal-phosphate-dependent aminotransferase family. SerC subfamily.</text>
</comment>
<dbReference type="InterPro" id="IPR006272">
    <property type="entry name" value="Pser_aminoTfrase_mycobac"/>
</dbReference>
<evidence type="ECO:0000259" key="16">
    <source>
        <dbReference type="Pfam" id="PF00266"/>
    </source>
</evidence>
<evidence type="ECO:0000256" key="6">
    <source>
        <dbReference type="ARBA" id="ARBA00022490"/>
    </source>
</evidence>
<dbReference type="GO" id="GO:0004760">
    <property type="term" value="F:L-serine-pyruvate transaminase activity"/>
    <property type="evidence" value="ECO:0007669"/>
    <property type="project" value="TreeGrafter"/>
</dbReference>
<evidence type="ECO:0000256" key="4">
    <source>
        <dbReference type="ARBA" id="ARBA00006904"/>
    </source>
</evidence>
<sequence length="360" mass="39598">MMIPRELLPRDGRFGSGPSRIPSSHLSLDPTWMGTSHRKSPVKNVVGSIREGLNELFALPEGYEIALGNGGASLLWDAIPFCFVEQKAKATTFGQFSTKAAKALHKNPFVDSPIVTQIEPGSAALPEEEPGIDSYLYPHNETSTGAMLPVKRIGPESALTIVDGTSSAGGVMYDPAEADVYYFSPQKCFASDGGLWFAILSPAALERMERLTSERWVPDILNIQLALDNSQKNQTLNTPALATLHLMDTQLRWMLEQGGLEAMDKRTKESSSLVYEWAANTDWAHPFIEEQFRSQVVATIDIDLPADELSTTCRESGIVDIDGYRGLGRNQLRIATFPATEPDEVRALLDSLSWVGQQQR</sequence>
<accession>A0A3Q9G901</accession>
<dbReference type="PANTHER" id="PTHR21152:SF40">
    <property type="entry name" value="ALANINE--GLYOXYLATE AMINOTRANSFERASE"/>
    <property type="match status" value="1"/>
</dbReference>
<dbReference type="InterPro" id="IPR015424">
    <property type="entry name" value="PyrdxlP-dep_Trfase"/>
</dbReference>
<dbReference type="GO" id="GO:0008453">
    <property type="term" value="F:alanine-glyoxylate transaminase activity"/>
    <property type="evidence" value="ECO:0007669"/>
    <property type="project" value="TreeGrafter"/>
</dbReference>
<dbReference type="InterPro" id="IPR015422">
    <property type="entry name" value="PyrdxlP-dep_Trfase_small"/>
</dbReference>
<dbReference type="KEGG" id="flh:EJ997_11105"/>
<dbReference type="EC" id="2.6.1.52" evidence="5"/>
<evidence type="ECO:0000256" key="11">
    <source>
        <dbReference type="ARBA" id="ARBA00023096"/>
    </source>
</evidence>
<evidence type="ECO:0000256" key="8">
    <source>
        <dbReference type="ARBA" id="ARBA00022605"/>
    </source>
</evidence>
<name>A0A3Q9G901_9ACTO</name>
<dbReference type="InterPro" id="IPR000192">
    <property type="entry name" value="Aminotrans_V_dom"/>
</dbReference>
<dbReference type="UniPathway" id="UPA00135">
    <property type="reaction ID" value="UER00197"/>
</dbReference>
<keyword evidence="11" id="KW-0664">Pyridoxine biosynthesis</keyword>
<keyword evidence="7 17" id="KW-0032">Aminotransferase</keyword>
<evidence type="ECO:0000256" key="9">
    <source>
        <dbReference type="ARBA" id="ARBA00022679"/>
    </source>
</evidence>
<dbReference type="GO" id="GO:0008615">
    <property type="term" value="P:pyridoxine biosynthetic process"/>
    <property type="evidence" value="ECO:0007669"/>
    <property type="project" value="UniProtKB-KW"/>
</dbReference>
<dbReference type="GO" id="GO:0019265">
    <property type="term" value="P:glycine biosynthetic process, by transamination of glyoxylate"/>
    <property type="evidence" value="ECO:0007669"/>
    <property type="project" value="TreeGrafter"/>
</dbReference>
<comment type="catalytic activity">
    <reaction evidence="14">
        <text>4-(phosphooxy)-L-threonine + 2-oxoglutarate = (R)-3-hydroxy-2-oxo-4-phosphooxybutanoate + L-glutamate</text>
        <dbReference type="Rhea" id="RHEA:16573"/>
        <dbReference type="ChEBI" id="CHEBI:16810"/>
        <dbReference type="ChEBI" id="CHEBI:29985"/>
        <dbReference type="ChEBI" id="CHEBI:58452"/>
        <dbReference type="ChEBI" id="CHEBI:58538"/>
        <dbReference type="EC" id="2.6.1.52"/>
    </reaction>
</comment>
<dbReference type="GO" id="GO:0004648">
    <property type="term" value="F:O-phospho-L-serine:2-oxoglutarate aminotransferase activity"/>
    <property type="evidence" value="ECO:0007669"/>
    <property type="project" value="UniProtKB-EC"/>
</dbReference>
<comment type="pathway">
    <text evidence="3">Amino-acid biosynthesis; L-serine biosynthesis; L-serine from 3-phospho-D-glycerate: step 2/3.</text>
</comment>
<dbReference type="EMBL" id="CP034593">
    <property type="protein sequence ID" value="AZQ77808.1"/>
    <property type="molecule type" value="Genomic_DNA"/>
</dbReference>
<evidence type="ECO:0000313" key="17">
    <source>
        <dbReference type="EMBL" id="AZQ77808.1"/>
    </source>
</evidence>
<keyword evidence="8" id="KW-0028">Amino-acid biosynthesis</keyword>
<dbReference type="SUPFAM" id="SSF53383">
    <property type="entry name" value="PLP-dependent transferases"/>
    <property type="match status" value="1"/>
</dbReference>
<dbReference type="PANTHER" id="PTHR21152">
    <property type="entry name" value="AMINOTRANSFERASE CLASS V"/>
    <property type="match status" value="1"/>
</dbReference>
<evidence type="ECO:0000256" key="13">
    <source>
        <dbReference type="ARBA" id="ARBA00031421"/>
    </source>
</evidence>
<protein>
    <recommendedName>
        <fullName evidence="5">phosphoserine transaminase</fullName>
        <ecNumber evidence="5">2.6.1.52</ecNumber>
    </recommendedName>
    <alternativeName>
        <fullName evidence="13">Phosphohydroxythreonine aminotransferase</fullName>
    </alternativeName>
</protein>
<dbReference type="PIRSF" id="PIRSF000525">
    <property type="entry name" value="SerC"/>
    <property type="match status" value="1"/>
</dbReference>
<evidence type="ECO:0000256" key="14">
    <source>
        <dbReference type="ARBA" id="ARBA00047630"/>
    </source>
</evidence>
<evidence type="ECO:0000256" key="10">
    <source>
        <dbReference type="ARBA" id="ARBA00022898"/>
    </source>
</evidence>
<keyword evidence="9 17" id="KW-0808">Transferase</keyword>
<dbReference type="InterPro" id="IPR015421">
    <property type="entry name" value="PyrdxlP-dep_Trfase_major"/>
</dbReference>
<dbReference type="OrthoDB" id="975012at2"/>